<evidence type="ECO:0000313" key="2">
    <source>
        <dbReference type="Proteomes" id="UP000002067"/>
    </source>
</evidence>
<dbReference type="RefSeq" id="WP_005684256.1">
    <property type="nucleotide sequence ID" value="NC_013198.1"/>
</dbReference>
<reference evidence="1 2" key="1">
    <citation type="journal article" date="2009" name="J. Bacteriol.">
        <title>Complete genome sequence of the probiotic Lactobacillus rhamnosus ATCC 53103.</title>
        <authorList>
            <person name="Morita H."/>
            <person name="Toh H."/>
            <person name="Oshima K."/>
            <person name="Murakami M."/>
            <person name="Taylor T.D."/>
            <person name="Igimi S."/>
            <person name="Hattori M."/>
        </authorList>
    </citation>
    <scope>NUCLEOTIDE SEQUENCE [LARGE SCALE GENOMIC DNA]</scope>
    <source>
        <strain evidence="2">ATCC 53103 / LMG 18243 / GG [Tokyo]</strain>
    </source>
</reference>
<sequence length="121" mass="13561">MSKTTRCTYLLLGAVLHVWILNKLLNPFLGQQYQATYSLLFCVLFVISALLLGSLLASGDKLLSRAGCSFVLEVLTTGSIELMYWKNFLEIMLYAVPILLIQGLVLLFAALLREKHAKVMH</sequence>
<dbReference type="KEGG" id="lrh:LGG_00533"/>
<evidence type="ECO:0000313" key="1">
    <source>
        <dbReference type="EMBL" id="BAI41042.1"/>
    </source>
</evidence>
<dbReference type="Proteomes" id="UP000002067">
    <property type="component" value="Chromosome"/>
</dbReference>
<name>A0A7S7FMQ1_LACRG</name>
<gene>
    <name evidence="1" type="ordered locus">LRHM_0515</name>
</gene>
<accession>A0A7S7FMQ1</accession>
<dbReference type="KEGG" id="lrg:LRHM_0515"/>
<dbReference type="AlphaFoldDB" id="A0A7S7FMQ1"/>
<protein>
    <submittedName>
        <fullName evidence="1">Uncharacterized protein</fullName>
    </submittedName>
</protein>
<proteinExistence type="predicted"/>
<dbReference type="EMBL" id="AP011548">
    <property type="protein sequence ID" value="BAI41042.1"/>
    <property type="molecule type" value="Genomic_DNA"/>
</dbReference>
<organism evidence="1 2">
    <name type="scientific">Lacticaseibacillus rhamnosus (strain ATCC 53103 / LMG 18243 / GG)</name>
    <name type="common">Lactobacillus rhamnosus</name>
    <dbReference type="NCBI Taxonomy" id="568703"/>
    <lineage>
        <taxon>Bacteria</taxon>
        <taxon>Bacillati</taxon>
        <taxon>Bacillota</taxon>
        <taxon>Bacilli</taxon>
        <taxon>Lactobacillales</taxon>
        <taxon>Lactobacillaceae</taxon>
        <taxon>Lacticaseibacillus</taxon>
    </lineage>
</organism>